<dbReference type="RefSeq" id="WP_304560963.1">
    <property type="nucleotide sequence ID" value="NZ_JAUQSZ010000005.1"/>
</dbReference>
<dbReference type="EMBL" id="JAUQSZ010000005">
    <property type="protein sequence ID" value="MDO7842503.1"/>
    <property type="molecule type" value="Genomic_DNA"/>
</dbReference>
<dbReference type="Gene3D" id="3.40.50.1820">
    <property type="entry name" value="alpha/beta hydrolase"/>
    <property type="match status" value="1"/>
</dbReference>
<dbReference type="SUPFAM" id="SSF53474">
    <property type="entry name" value="alpha/beta-Hydrolases"/>
    <property type="match status" value="1"/>
</dbReference>
<organism evidence="1 2">
    <name type="scientific">Sphingomonas immobilis</name>
    <dbReference type="NCBI Taxonomy" id="3063997"/>
    <lineage>
        <taxon>Bacteria</taxon>
        <taxon>Pseudomonadati</taxon>
        <taxon>Pseudomonadota</taxon>
        <taxon>Alphaproteobacteria</taxon>
        <taxon>Sphingomonadales</taxon>
        <taxon>Sphingomonadaceae</taxon>
        <taxon>Sphingomonas</taxon>
    </lineage>
</organism>
<comment type="caution">
    <text evidence="1">The sequence shown here is derived from an EMBL/GenBank/DDBJ whole genome shotgun (WGS) entry which is preliminary data.</text>
</comment>
<reference evidence="1" key="1">
    <citation type="submission" date="2023-07" db="EMBL/GenBank/DDBJ databases">
        <authorList>
            <person name="Kim M.K."/>
        </authorList>
    </citation>
    <scope>NUCLEOTIDE SEQUENCE</scope>
    <source>
        <strain evidence="1">CA1-15</strain>
    </source>
</reference>
<accession>A0ABT8ZY50</accession>
<sequence>MSEFVENRWNDGPFLFVSVADTETEPAVRPQQNVTNLKLDMGQRHHRGFWAMQLDEAAQHASEPQVIVAHGLACLAVVRWAQLSPRSYFANVAGAVLLSPLSFTPGQSAQAQALLPSPAMSLPFPSIVVERRADIMIARVLDLVDTWKSRFVEADAFAGWPAVAPSPIVAERAIAELNAL</sequence>
<dbReference type="InterPro" id="IPR010662">
    <property type="entry name" value="RBBP9/YdeN"/>
</dbReference>
<evidence type="ECO:0000313" key="1">
    <source>
        <dbReference type="EMBL" id="MDO7842503.1"/>
    </source>
</evidence>
<dbReference type="GO" id="GO:0016787">
    <property type="term" value="F:hydrolase activity"/>
    <property type="evidence" value="ECO:0007669"/>
    <property type="project" value="UniProtKB-KW"/>
</dbReference>
<dbReference type="Proteomes" id="UP001176468">
    <property type="component" value="Unassembled WGS sequence"/>
</dbReference>
<dbReference type="InterPro" id="IPR029058">
    <property type="entry name" value="AB_hydrolase_fold"/>
</dbReference>
<evidence type="ECO:0000313" key="2">
    <source>
        <dbReference type="Proteomes" id="UP001176468"/>
    </source>
</evidence>
<dbReference type="Pfam" id="PF06821">
    <property type="entry name" value="Ser_hydrolase"/>
    <property type="match status" value="1"/>
</dbReference>
<gene>
    <name evidence="1" type="ORF">Q5H94_09205</name>
</gene>
<keyword evidence="1" id="KW-0378">Hydrolase</keyword>
<name>A0ABT8ZY50_9SPHN</name>
<protein>
    <submittedName>
        <fullName evidence="1">Alpha/beta hydrolase</fullName>
    </submittedName>
</protein>
<keyword evidence="2" id="KW-1185">Reference proteome</keyword>
<proteinExistence type="predicted"/>